<keyword evidence="2" id="KW-1185">Reference proteome</keyword>
<organism evidence="1 2">
    <name type="scientific">Lithospermum erythrorhizon</name>
    <name type="common">Purple gromwell</name>
    <name type="synonym">Lithospermum officinale var. erythrorhizon</name>
    <dbReference type="NCBI Taxonomy" id="34254"/>
    <lineage>
        <taxon>Eukaryota</taxon>
        <taxon>Viridiplantae</taxon>
        <taxon>Streptophyta</taxon>
        <taxon>Embryophyta</taxon>
        <taxon>Tracheophyta</taxon>
        <taxon>Spermatophyta</taxon>
        <taxon>Magnoliopsida</taxon>
        <taxon>eudicotyledons</taxon>
        <taxon>Gunneridae</taxon>
        <taxon>Pentapetalae</taxon>
        <taxon>asterids</taxon>
        <taxon>lamiids</taxon>
        <taxon>Boraginales</taxon>
        <taxon>Boraginaceae</taxon>
        <taxon>Boraginoideae</taxon>
        <taxon>Lithospermeae</taxon>
        <taxon>Lithospermum</taxon>
    </lineage>
</organism>
<evidence type="ECO:0000313" key="2">
    <source>
        <dbReference type="Proteomes" id="UP001454036"/>
    </source>
</evidence>
<sequence>MGTRAREEVLATFGCKTSEYDELSHLKIVSVSLSFTMPLESSMFVYFFPTIHCLEMELRIILGGKV</sequence>
<gene>
    <name evidence="1" type="ORF">LIER_04779</name>
</gene>
<name>A0AAV3P0P9_LITER</name>
<dbReference type="AlphaFoldDB" id="A0AAV3P0P9"/>
<evidence type="ECO:0000313" key="1">
    <source>
        <dbReference type="EMBL" id="GAA0144291.1"/>
    </source>
</evidence>
<comment type="caution">
    <text evidence="1">The sequence shown here is derived from an EMBL/GenBank/DDBJ whole genome shotgun (WGS) entry which is preliminary data.</text>
</comment>
<accession>A0AAV3P0P9</accession>
<proteinExistence type="predicted"/>
<dbReference type="Proteomes" id="UP001454036">
    <property type="component" value="Unassembled WGS sequence"/>
</dbReference>
<protein>
    <submittedName>
        <fullName evidence="1">Uncharacterized protein</fullName>
    </submittedName>
</protein>
<reference evidence="1 2" key="1">
    <citation type="submission" date="2024-01" db="EMBL/GenBank/DDBJ databases">
        <title>The complete chloroplast genome sequence of Lithospermum erythrorhizon: insights into the phylogenetic relationship among Boraginaceae species and the maternal lineages of purple gromwells.</title>
        <authorList>
            <person name="Okada T."/>
            <person name="Watanabe K."/>
        </authorList>
    </citation>
    <scope>NUCLEOTIDE SEQUENCE [LARGE SCALE GENOMIC DNA]</scope>
</reference>
<dbReference type="EMBL" id="BAABME010000626">
    <property type="protein sequence ID" value="GAA0144291.1"/>
    <property type="molecule type" value="Genomic_DNA"/>
</dbReference>